<dbReference type="AlphaFoldDB" id="A0A3R7G4J8"/>
<sequence length="118" mass="12696">MESNVHVDSCSFLRIGCRADHEFFATSYARSNKKRNAKSADDAASADQNEDLVVCARFEAVAVMGVSGVGDAATAMPVNSIVALPTSALRSSVPNVTENNWVRAEKAADIYQQQFPEV</sequence>
<dbReference type="Proteomes" id="UP000785171">
    <property type="component" value="Unassembled WGS sequence"/>
</dbReference>
<dbReference type="Proteomes" id="UP000285883">
    <property type="component" value="Unassembled WGS sequence"/>
</dbReference>
<reference evidence="4 5" key="2">
    <citation type="submission" date="2018-07" db="EMBL/GenBank/DDBJ databases">
        <title>Genome sequencing of oomycete isolates from Chile give support for New Zealand origin for Phytophthora kernoviae and make available the first Nothophytophthora sp. genome.</title>
        <authorList>
            <person name="Studholme D.J."/>
            <person name="Sanfuentes E."/>
            <person name="Panda P."/>
            <person name="Hill R."/>
            <person name="Sambles C."/>
            <person name="Grant M."/>
            <person name="Williams N.M."/>
            <person name="Mcdougal R.L."/>
        </authorList>
    </citation>
    <scope>NUCLEOTIDE SEQUENCE [LARGE SCALE GENOMIC DNA]</scope>
    <source>
        <strain evidence="2">Chile2</strain>
        <strain evidence="3">Chile4</strain>
    </source>
</reference>
<gene>
    <name evidence="2" type="ORF">BBI17_009764</name>
    <name evidence="3" type="ORF">BBO99_00009714</name>
    <name evidence="1" type="ORF">JM16_009648</name>
</gene>
<reference evidence="1" key="1">
    <citation type="journal article" date="2015" name="Genom Data">
        <title>Genome sequences of six Phytophthora species associated with forests in New Zealand.</title>
        <authorList>
            <person name="Studholme D.J."/>
            <person name="McDougal R.L."/>
            <person name="Sambles C."/>
            <person name="Hansen E."/>
            <person name="Hardy G."/>
            <person name="Grant M."/>
            <person name="Ganley R.J."/>
            <person name="Williams N.M."/>
        </authorList>
    </citation>
    <scope>NUCLEOTIDE SEQUENCE</scope>
    <source>
        <strain evidence="1">NZFS 2646</strain>
    </source>
</reference>
<evidence type="ECO:0000313" key="4">
    <source>
        <dbReference type="Proteomes" id="UP000285624"/>
    </source>
</evidence>
<evidence type="ECO:0000313" key="3">
    <source>
        <dbReference type="EMBL" id="RLN72692.1"/>
    </source>
</evidence>
<evidence type="ECO:0000313" key="1">
    <source>
        <dbReference type="EMBL" id="KAG2502729.1"/>
    </source>
</evidence>
<proteinExistence type="predicted"/>
<dbReference type="EMBL" id="MAYM02000826">
    <property type="protein sequence ID" value="RLN32416.1"/>
    <property type="molecule type" value="Genomic_DNA"/>
</dbReference>
<evidence type="ECO:0000313" key="2">
    <source>
        <dbReference type="EMBL" id="RLN32416.1"/>
    </source>
</evidence>
<keyword evidence="4" id="KW-1185">Reference proteome</keyword>
<evidence type="ECO:0000313" key="5">
    <source>
        <dbReference type="Proteomes" id="UP000285883"/>
    </source>
</evidence>
<protein>
    <submittedName>
        <fullName evidence="2">Uncharacterized protein</fullName>
    </submittedName>
</protein>
<organism evidence="2 5">
    <name type="scientific">Phytophthora kernoviae</name>
    <dbReference type="NCBI Taxonomy" id="325452"/>
    <lineage>
        <taxon>Eukaryota</taxon>
        <taxon>Sar</taxon>
        <taxon>Stramenopiles</taxon>
        <taxon>Oomycota</taxon>
        <taxon>Peronosporomycetes</taxon>
        <taxon>Peronosporales</taxon>
        <taxon>Peronosporaceae</taxon>
        <taxon>Phytophthora</taxon>
    </lineage>
</organism>
<dbReference type="EMBL" id="JPWV03001014">
    <property type="protein sequence ID" value="KAG2502729.1"/>
    <property type="molecule type" value="Genomic_DNA"/>
</dbReference>
<dbReference type="Proteomes" id="UP000285624">
    <property type="component" value="Unassembled WGS sequence"/>
</dbReference>
<comment type="caution">
    <text evidence="2">The sequence shown here is derived from an EMBL/GenBank/DDBJ whole genome shotgun (WGS) entry which is preliminary data.</text>
</comment>
<name>A0A3R7G4J8_9STRA</name>
<accession>A0A3R7G4J8</accession>
<dbReference type="EMBL" id="MBDN02001048">
    <property type="protein sequence ID" value="RLN72692.1"/>
    <property type="molecule type" value="Genomic_DNA"/>
</dbReference>
<reference evidence="1" key="3">
    <citation type="submission" date="2020-06" db="EMBL/GenBank/DDBJ databases">
        <authorList>
            <person name="Studholme D.J."/>
        </authorList>
    </citation>
    <scope>NUCLEOTIDE SEQUENCE</scope>
    <source>
        <strain evidence="1">NZFS 2646</strain>
    </source>
</reference>